<dbReference type="CDD" id="cd06445">
    <property type="entry name" value="ATase"/>
    <property type="match status" value="1"/>
</dbReference>
<dbReference type="Gene3D" id="1.10.10.10">
    <property type="entry name" value="Winged helix-like DNA-binding domain superfamily/Winged helix DNA-binding domain"/>
    <property type="match status" value="1"/>
</dbReference>
<dbReference type="RefSeq" id="WP_091542665.1">
    <property type="nucleotide sequence ID" value="NZ_FONY01000010.1"/>
</dbReference>
<dbReference type="InterPro" id="IPR052520">
    <property type="entry name" value="ATL_DNA_repair"/>
</dbReference>
<evidence type="ECO:0000313" key="3">
    <source>
        <dbReference type="EMBL" id="SFE94543.1"/>
    </source>
</evidence>
<protein>
    <submittedName>
        <fullName evidence="3">Methylated-DNA-protein-cysteine methyltransferase related protein</fullName>
    </submittedName>
</protein>
<keyword evidence="3" id="KW-0489">Methyltransferase</keyword>
<dbReference type="PANTHER" id="PTHR42942">
    <property type="entry name" value="6-O-METHYLGUANINE DNA METHYLTRANSFERASE"/>
    <property type="match status" value="1"/>
</dbReference>
<dbReference type="Proteomes" id="UP000199513">
    <property type="component" value="Unassembled WGS sequence"/>
</dbReference>
<dbReference type="GO" id="GO:0032259">
    <property type="term" value="P:methylation"/>
    <property type="evidence" value="ECO:0007669"/>
    <property type="project" value="UniProtKB-KW"/>
</dbReference>
<dbReference type="GO" id="GO:0006281">
    <property type="term" value="P:DNA repair"/>
    <property type="evidence" value="ECO:0007669"/>
    <property type="project" value="InterPro"/>
</dbReference>
<dbReference type="STRING" id="1003.SAMN04488541_1010120"/>
<name>A0A1I2EP85_9BACT</name>
<gene>
    <name evidence="3" type="ORF">SAMN04488541_1010120</name>
</gene>
<accession>A0A1I2EP85</accession>
<dbReference type="OrthoDB" id="9132167at2"/>
<keyword evidence="3" id="KW-0808">Transferase</keyword>
<evidence type="ECO:0000259" key="2">
    <source>
        <dbReference type="Pfam" id="PF01035"/>
    </source>
</evidence>
<dbReference type="InterPro" id="IPR014048">
    <property type="entry name" value="MethylDNA_cys_MeTrfase_DNA-bd"/>
</dbReference>
<dbReference type="AlphaFoldDB" id="A0A1I2EP85"/>
<keyword evidence="1" id="KW-0227">DNA damage</keyword>
<dbReference type="GO" id="GO:0008168">
    <property type="term" value="F:methyltransferase activity"/>
    <property type="evidence" value="ECO:0007669"/>
    <property type="project" value="UniProtKB-KW"/>
</dbReference>
<dbReference type="EMBL" id="FONY01000010">
    <property type="protein sequence ID" value="SFE94543.1"/>
    <property type="molecule type" value="Genomic_DNA"/>
</dbReference>
<dbReference type="NCBIfam" id="TIGR00589">
    <property type="entry name" value="ogt"/>
    <property type="match status" value="1"/>
</dbReference>
<evidence type="ECO:0000313" key="4">
    <source>
        <dbReference type="Proteomes" id="UP000199513"/>
    </source>
</evidence>
<reference evidence="3 4" key="1">
    <citation type="submission" date="2016-10" db="EMBL/GenBank/DDBJ databases">
        <authorList>
            <person name="de Groot N.N."/>
        </authorList>
    </citation>
    <scope>NUCLEOTIDE SEQUENCE [LARGE SCALE GENOMIC DNA]</scope>
    <source>
        <strain>GEY</strain>
        <strain evidence="4">DSM 9560</strain>
    </source>
</reference>
<keyword evidence="4" id="KW-1185">Reference proteome</keyword>
<dbReference type="InterPro" id="IPR036388">
    <property type="entry name" value="WH-like_DNA-bd_sf"/>
</dbReference>
<dbReference type="PANTHER" id="PTHR42942:SF1">
    <property type="entry name" value="ALKYLTRANSFERASE-LIKE PROTEIN 1"/>
    <property type="match status" value="1"/>
</dbReference>
<proteinExistence type="predicted"/>
<dbReference type="SUPFAM" id="SSF46767">
    <property type="entry name" value="Methylated DNA-protein cysteine methyltransferase, C-terminal domain"/>
    <property type="match status" value="1"/>
</dbReference>
<organism evidence="3 4">
    <name type="scientific">Thermoflexibacter ruber</name>
    <dbReference type="NCBI Taxonomy" id="1003"/>
    <lineage>
        <taxon>Bacteria</taxon>
        <taxon>Pseudomonadati</taxon>
        <taxon>Bacteroidota</taxon>
        <taxon>Cytophagia</taxon>
        <taxon>Cytophagales</taxon>
        <taxon>Thermoflexibacteraceae</taxon>
        <taxon>Thermoflexibacter</taxon>
    </lineage>
</organism>
<dbReference type="InterPro" id="IPR036217">
    <property type="entry name" value="MethylDNA_cys_MeTrfase_DNAb"/>
</dbReference>
<dbReference type="Pfam" id="PF01035">
    <property type="entry name" value="DNA_binding_1"/>
    <property type="match status" value="1"/>
</dbReference>
<evidence type="ECO:0000256" key="1">
    <source>
        <dbReference type="ARBA" id="ARBA00022763"/>
    </source>
</evidence>
<sequence length="113" mass="12729">MLDLPKYKNFFDDVYAVVRLIPKGRVTSYGAIAEYLGMKSSARMVGWAMNAAHTDPSVPAHRVVNRSGILTGKHHFGSPTRMQELLQAEGITVENDQVKDFEKLFWHPLQELG</sequence>
<feature type="domain" description="Methylated-DNA-[protein]-cysteine S-methyltransferase DNA binding" evidence="2">
    <location>
        <begin position="9"/>
        <end position="91"/>
    </location>
</feature>